<gene>
    <name evidence="2" type="ORF">TAV2_LOCUS1286</name>
</gene>
<evidence type="ECO:0000259" key="1">
    <source>
        <dbReference type="Pfam" id="PF07734"/>
    </source>
</evidence>
<dbReference type="Pfam" id="PF07734">
    <property type="entry name" value="FBA_1"/>
    <property type="match status" value="1"/>
</dbReference>
<dbReference type="AlphaFoldDB" id="A0AAU9R761"/>
<feature type="domain" description="F-box associated beta-propeller type 1" evidence="1">
    <location>
        <begin position="40"/>
        <end position="322"/>
    </location>
</feature>
<evidence type="ECO:0000313" key="3">
    <source>
        <dbReference type="Proteomes" id="UP000836841"/>
    </source>
</evidence>
<dbReference type="InterPro" id="IPR015915">
    <property type="entry name" value="Kelch-typ_b-propeller"/>
</dbReference>
<evidence type="ECO:0000313" key="2">
    <source>
        <dbReference type="EMBL" id="CAH2033713.1"/>
    </source>
</evidence>
<reference evidence="2 3" key="1">
    <citation type="submission" date="2022-03" db="EMBL/GenBank/DDBJ databases">
        <authorList>
            <person name="Nunn A."/>
            <person name="Chopra R."/>
            <person name="Nunn A."/>
            <person name="Contreras Garrido A."/>
        </authorList>
    </citation>
    <scope>NUCLEOTIDE SEQUENCE [LARGE SCALE GENOMIC DNA]</scope>
</reference>
<organism evidence="2 3">
    <name type="scientific">Thlaspi arvense</name>
    <name type="common">Field penny-cress</name>
    <dbReference type="NCBI Taxonomy" id="13288"/>
    <lineage>
        <taxon>Eukaryota</taxon>
        <taxon>Viridiplantae</taxon>
        <taxon>Streptophyta</taxon>
        <taxon>Embryophyta</taxon>
        <taxon>Tracheophyta</taxon>
        <taxon>Spermatophyta</taxon>
        <taxon>Magnoliopsida</taxon>
        <taxon>eudicotyledons</taxon>
        <taxon>Gunneridae</taxon>
        <taxon>Pentapetalae</taxon>
        <taxon>rosids</taxon>
        <taxon>malvids</taxon>
        <taxon>Brassicales</taxon>
        <taxon>Brassicaceae</taxon>
        <taxon>Thlaspideae</taxon>
        <taxon>Thlaspi</taxon>
    </lineage>
</organism>
<dbReference type="InterPro" id="IPR017451">
    <property type="entry name" value="F-box-assoc_interact_dom"/>
</dbReference>
<accession>A0AAU9R761</accession>
<dbReference type="InterPro" id="IPR006527">
    <property type="entry name" value="F-box-assoc_dom_typ1"/>
</dbReference>
<name>A0AAU9R761_THLAR</name>
<proteinExistence type="predicted"/>
<dbReference type="NCBIfam" id="TIGR01640">
    <property type="entry name" value="F_box_assoc_1"/>
    <property type="match status" value="1"/>
</dbReference>
<dbReference type="InterPro" id="IPR050796">
    <property type="entry name" value="SCF_F-box_component"/>
</dbReference>
<dbReference type="SUPFAM" id="SSF117281">
    <property type="entry name" value="Kelch motif"/>
    <property type="match status" value="1"/>
</dbReference>
<protein>
    <recommendedName>
        <fullName evidence="1">F-box associated beta-propeller type 1 domain-containing protein</fullName>
    </recommendedName>
</protein>
<dbReference type="EMBL" id="OU466857">
    <property type="protein sequence ID" value="CAH2033713.1"/>
    <property type="molecule type" value="Genomic_DNA"/>
</dbReference>
<dbReference type="PANTHER" id="PTHR31672">
    <property type="entry name" value="BNACNNG10540D PROTEIN"/>
    <property type="match status" value="1"/>
</dbReference>
<sequence length="323" mass="36905">MIRRQTQDLDVLLVSMVDASARDLTNVEALRTLVVGSSVSVKIQTPWENTLYQVCRSSCDGLICLYGIYNSGIVVNPTTRWHRAIPLSNYQLISNEIRKRDRDLGHTFPGLGFGKDKLRSIYKPVWLYNSLELGLDEATTCEVFDFSTNAWRKVIPASPCRVLAFHDPIYFDGSLHWFTDPYEGETNVLSLDLHTETFQVICKAPFVVPDSPTEINMCTLNNCLCVSLMDWPEQKIWSFNAEEETWQVIYSIDLVRTFEWFRLHMFALTPLAVLGKNKLLLNNLERGIQLVIHDPRAGSYDLVFNAKASGYTLCYFQSLISIL</sequence>
<keyword evidence="3" id="KW-1185">Reference proteome</keyword>
<dbReference type="Proteomes" id="UP000836841">
    <property type="component" value="Chromosome 1"/>
</dbReference>
<dbReference type="PANTHER" id="PTHR31672:SF13">
    <property type="entry name" value="F-BOX PROTEIN CPR30-LIKE"/>
    <property type="match status" value="1"/>
</dbReference>